<comment type="caution">
    <text evidence="1">The sequence shown here is derived from an EMBL/GenBank/DDBJ whole genome shotgun (WGS) entry which is preliminary data.</text>
</comment>
<name>A0A820IFZ4_9BILA</name>
<reference evidence="1" key="1">
    <citation type="submission" date="2021-02" db="EMBL/GenBank/DDBJ databases">
        <authorList>
            <person name="Nowell W R."/>
        </authorList>
    </citation>
    <scope>NUCLEOTIDE SEQUENCE</scope>
</reference>
<dbReference type="InterPro" id="IPR048413">
    <property type="entry name" value="Htt_C-HEAT_rpt"/>
</dbReference>
<gene>
    <name evidence="1" type="ORF">OKA104_LOCUS46763</name>
</gene>
<dbReference type="EMBL" id="CAJOAY010017503">
    <property type="protein sequence ID" value="CAF4311766.1"/>
    <property type="molecule type" value="Genomic_DNA"/>
</dbReference>
<proteinExistence type="predicted"/>
<dbReference type="PANTHER" id="PTHR10170:SF10">
    <property type="entry name" value="HUNTINGTIN"/>
    <property type="match status" value="1"/>
</dbReference>
<protein>
    <submittedName>
        <fullName evidence="1">Uncharacterized protein</fullName>
    </submittedName>
</protein>
<dbReference type="GO" id="GO:0005737">
    <property type="term" value="C:cytoplasm"/>
    <property type="evidence" value="ECO:0007669"/>
    <property type="project" value="TreeGrafter"/>
</dbReference>
<evidence type="ECO:0000313" key="2">
    <source>
        <dbReference type="Proteomes" id="UP000663881"/>
    </source>
</evidence>
<feature type="non-terminal residue" evidence="1">
    <location>
        <position position="1"/>
    </location>
</feature>
<dbReference type="Proteomes" id="UP000663881">
    <property type="component" value="Unassembled WGS sequence"/>
</dbReference>
<evidence type="ECO:0000313" key="1">
    <source>
        <dbReference type="EMBL" id="CAF4311766.1"/>
    </source>
</evidence>
<sequence length="106" mass="12560">FRLPIFNSFIRIPTQFWKERTNKLQFGQNDYCLSLFSVDLLQHSDIMADYIERISFVGWLSRTQFQEIWVTFLAAINPPNQNNDDNESVPNTLTKEEILETNATQW</sequence>
<accession>A0A820IFZ4</accession>
<dbReference type="Pfam" id="PF20927">
    <property type="entry name" value="Htt_C-HEAT"/>
    <property type="match status" value="1"/>
</dbReference>
<dbReference type="AlphaFoldDB" id="A0A820IFZ4"/>
<organism evidence="1 2">
    <name type="scientific">Adineta steineri</name>
    <dbReference type="NCBI Taxonomy" id="433720"/>
    <lineage>
        <taxon>Eukaryota</taxon>
        <taxon>Metazoa</taxon>
        <taxon>Spiralia</taxon>
        <taxon>Gnathifera</taxon>
        <taxon>Rotifera</taxon>
        <taxon>Eurotatoria</taxon>
        <taxon>Bdelloidea</taxon>
        <taxon>Adinetida</taxon>
        <taxon>Adinetidae</taxon>
        <taxon>Adineta</taxon>
    </lineage>
</organism>
<dbReference type="InterPro" id="IPR028426">
    <property type="entry name" value="Huntingtin_fam"/>
</dbReference>
<dbReference type="PANTHER" id="PTHR10170">
    <property type="entry name" value="HUNTINGTON DISEASE PROTEIN"/>
    <property type="match status" value="1"/>
</dbReference>